<evidence type="ECO:0000313" key="9">
    <source>
        <dbReference type="EMBL" id="XCJ79590.1"/>
    </source>
</evidence>
<dbReference type="HAMAP" id="MF_01416">
    <property type="entry name" value="ATP_synth_delta_bact"/>
    <property type="match status" value="1"/>
</dbReference>
<dbReference type="PROSITE" id="PS00389">
    <property type="entry name" value="ATPASE_DELTA"/>
    <property type="match status" value="1"/>
</dbReference>
<organism evidence="9">
    <name type="scientific">Salinicola endophyticus</name>
    <dbReference type="NCBI Taxonomy" id="1949083"/>
    <lineage>
        <taxon>Bacteria</taxon>
        <taxon>Pseudomonadati</taxon>
        <taxon>Pseudomonadota</taxon>
        <taxon>Gammaproteobacteria</taxon>
        <taxon>Oceanospirillales</taxon>
        <taxon>Halomonadaceae</taxon>
        <taxon>Salinicola</taxon>
    </lineage>
</organism>
<dbReference type="InterPro" id="IPR026015">
    <property type="entry name" value="ATP_synth_OSCP/delta_N_sf"/>
</dbReference>
<comment type="function">
    <text evidence="8">F(1)F(0) ATP synthase produces ATP from ADP in the presence of a proton or sodium gradient. F-type ATPases consist of two structural domains, F(1) containing the extramembraneous catalytic core and F(0) containing the membrane proton channel, linked together by a central stalk and a peripheral stalk. During catalysis, ATP synthesis in the catalytic domain of F(1) is coupled via a rotary mechanism of the central stalk subunits to proton translocation.</text>
</comment>
<accession>A0AB74UCV1</accession>
<keyword evidence="5 8" id="KW-0472">Membrane</keyword>
<dbReference type="SUPFAM" id="SSF47928">
    <property type="entry name" value="N-terminal domain of the delta subunit of the F1F0-ATP synthase"/>
    <property type="match status" value="1"/>
</dbReference>
<evidence type="ECO:0000256" key="5">
    <source>
        <dbReference type="ARBA" id="ARBA00023136"/>
    </source>
</evidence>
<evidence type="ECO:0000256" key="4">
    <source>
        <dbReference type="ARBA" id="ARBA00023065"/>
    </source>
</evidence>
<keyword evidence="6 8" id="KW-0139">CF(1)</keyword>
<comment type="function">
    <text evidence="8">This protein is part of the stalk that links CF(0) to CF(1). It either transmits conformational changes from CF(0) to CF(1) or is implicated in proton conduction.</text>
</comment>
<evidence type="ECO:0000256" key="3">
    <source>
        <dbReference type="ARBA" id="ARBA00022781"/>
    </source>
</evidence>
<dbReference type="NCBIfam" id="TIGR01145">
    <property type="entry name" value="ATP_synt_delta"/>
    <property type="match status" value="1"/>
</dbReference>
<evidence type="ECO:0000256" key="8">
    <source>
        <dbReference type="HAMAP-Rule" id="MF_01416"/>
    </source>
</evidence>
<evidence type="ECO:0000256" key="2">
    <source>
        <dbReference type="ARBA" id="ARBA00022448"/>
    </source>
</evidence>
<keyword evidence="7 8" id="KW-0066">ATP synthesis</keyword>
<dbReference type="Gene3D" id="1.10.520.20">
    <property type="entry name" value="N-terminal domain of the delta subunit of the F1F0-ATP synthase"/>
    <property type="match status" value="1"/>
</dbReference>
<keyword evidence="8" id="KW-1003">Cell membrane</keyword>
<dbReference type="PANTHER" id="PTHR11910">
    <property type="entry name" value="ATP SYNTHASE DELTA CHAIN"/>
    <property type="match status" value="1"/>
</dbReference>
<dbReference type="NCBIfam" id="NF004402">
    <property type="entry name" value="PRK05758.2-2"/>
    <property type="match status" value="1"/>
</dbReference>
<name>A0AB74UCV1_9GAMM</name>
<dbReference type="PRINTS" id="PR00125">
    <property type="entry name" value="ATPASEDELTA"/>
</dbReference>
<dbReference type="RefSeq" id="WP_207036551.1">
    <property type="nucleotide sequence ID" value="NZ_CP159578.1"/>
</dbReference>
<keyword evidence="3 8" id="KW-0375">Hydrogen ion transport</keyword>
<dbReference type="EMBL" id="CP159578">
    <property type="protein sequence ID" value="XCJ79590.1"/>
    <property type="molecule type" value="Genomic_DNA"/>
</dbReference>
<protein>
    <recommendedName>
        <fullName evidence="8">ATP synthase subunit delta</fullName>
    </recommendedName>
    <alternativeName>
        <fullName evidence="8">ATP synthase F(1) sector subunit delta</fullName>
    </alternativeName>
    <alternativeName>
        <fullName evidence="8">F-type ATPase subunit delta</fullName>
        <shortName evidence="8">F-ATPase subunit delta</shortName>
    </alternativeName>
</protein>
<dbReference type="InterPro" id="IPR000711">
    <property type="entry name" value="ATPase_OSCP/dsu"/>
</dbReference>
<reference evidence="9" key="1">
    <citation type="submission" date="2024-06" db="EMBL/GenBank/DDBJ databases">
        <title>Complete genome of Salinicola endophyticus HNIBRBA4755.</title>
        <authorList>
            <person name="Shin S.Y."/>
            <person name="Kang H."/>
            <person name="Song J."/>
        </authorList>
    </citation>
    <scope>NUCLEOTIDE SEQUENCE</scope>
    <source>
        <strain evidence="9">HNIBRBA4755</strain>
    </source>
</reference>
<dbReference type="GO" id="GO:0005886">
    <property type="term" value="C:plasma membrane"/>
    <property type="evidence" value="ECO:0007669"/>
    <property type="project" value="UniProtKB-SubCell"/>
</dbReference>
<dbReference type="Pfam" id="PF00213">
    <property type="entry name" value="OSCP"/>
    <property type="match status" value="1"/>
</dbReference>
<keyword evidence="2 8" id="KW-0813">Transport</keyword>
<dbReference type="InterPro" id="IPR020781">
    <property type="entry name" value="ATPase_OSCP/d_CS"/>
</dbReference>
<dbReference type="GO" id="GO:0046933">
    <property type="term" value="F:proton-transporting ATP synthase activity, rotational mechanism"/>
    <property type="evidence" value="ECO:0007669"/>
    <property type="project" value="UniProtKB-UniRule"/>
</dbReference>
<dbReference type="GO" id="GO:0045259">
    <property type="term" value="C:proton-transporting ATP synthase complex"/>
    <property type="evidence" value="ECO:0007669"/>
    <property type="project" value="UniProtKB-KW"/>
</dbReference>
<proteinExistence type="inferred from homology"/>
<gene>
    <name evidence="8" type="primary">atpH</name>
    <name evidence="9" type="ORF">ABV408_19425</name>
</gene>
<comment type="similarity">
    <text evidence="8">Belongs to the ATPase delta chain family.</text>
</comment>
<sequence>MAQTSSETVARPYAKAAFEFARDKQALQAWSQSLALAAQVAGNADVGERVLGNPRLTAADKTRLLLEVCGDDLNDTSVQNFLHLVGEKGRLAALPDIFEEFEALRAQEEKRVDVTIVSAFDLDEAQQNVLAEALKKRLNREISITTQVDRELLGGVILRTGDTVIDGSVRGRLQRLREALTA</sequence>
<evidence type="ECO:0000256" key="7">
    <source>
        <dbReference type="ARBA" id="ARBA00023310"/>
    </source>
</evidence>
<evidence type="ECO:0000256" key="6">
    <source>
        <dbReference type="ARBA" id="ARBA00023196"/>
    </source>
</evidence>
<comment type="subcellular location">
    <subcellularLocation>
        <location evidence="8">Cell membrane</location>
        <topology evidence="8">Peripheral membrane protein</topology>
    </subcellularLocation>
    <subcellularLocation>
        <location evidence="1">Membrane</location>
    </subcellularLocation>
</comment>
<dbReference type="AlphaFoldDB" id="A0AB74UCV1"/>
<keyword evidence="4 8" id="KW-0406">Ion transport</keyword>
<evidence type="ECO:0000256" key="1">
    <source>
        <dbReference type="ARBA" id="ARBA00004370"/>
    </source>
</evidence>